<dbReference type="AlphaFoldDB" id="A0A7J9PGA9"/>
<accession>A0A7J9PGA9</accession>
<dbReference type="RefSeq" id="WP_258558910.1">
    <property type="nucleotide sequence ID" value="NZ_JACDUL010000002.1"/>
</dbReference>
<protein>
    <submittedName>
        <fullName evidence="1">ABC-type amino acid transport substrate-binding protein</fullName>
    </submittedName>
</protein>
<name>A0A7J9PGA9_METMI</name>
<comment type="caution">
    <text evidence="1">The sequence shown here is derived from an EMBL/GenBank/DDBJ whole genome shotgun (WGS) entry which is preliminary data.</text>
</comment>
<evidence type="ECO:0000313" key="1">
    <source>
        <dbReference type="EMBL" id="MBA2861808.1"/>
    </source>
</evidence>
<evidence type="ECO:0000313" key="2">
    <source>
        <dbReference type="Proteomes" id="UP000533207"/>
    </source>
</evidence>
<proteinExistence type="predicted"/>
<gene>
    <name evidence="1" type="ORF">HNP90_000687</name>
</gene>
<organism evidence="1 2">
    <name type="scientific">Methanococcus maripaludis</name>
    <name type="common">Methanococcus deltae</name>
    <dbReference type="NCBI Taxonomy" id="39152"/>
    <lineage>
        <taxon>Archaea</taxon>
        <taxon>Methanobacteriati</taxon>
        <taxon>Methanobacteriota</taxon>
        <taxon>Methanomada group</taxon>
        <taxon>Methanococci</taxon>
        <taxon>Methanococcales</taxon>
        <taxon>Methanococcaceae</taxon>
        <taxon>Methanococcus</taxon>
    </lineage>
</organism>
<dbReference type="SUPFAM" id="SSF53850">
    <property type="entry name" value="Periplasmic binding protein-like II"/>
    <property type="match status" value="1"/>
</dbReference>
<dbReference type="EMBL" id="JACDUL010000002">
    <property type="protein sequence ID" value="MBA2861808.1"/>
    <property type="molecule type" value="Genomic_DNA"/>
</dbReference>
<sequence length="110" mass="12715">MKDSIEEYWLESLLKSMDFKIIIYENQNDINNDLLSGKIDSEVTDHITSLYLIQDYDTELKIVGDKFDIIYVAIAIDNANPELKRSIDDALLEMENDGSLVQLKEKWGIN</sequence>
<reference evidence="1 2" key="1">
    <citation type="submission" date="2020-07" db="EMBL/GenBank/DDBJ databases">
        <title>Genomic Encyclopedia of Type Strains, Phase IV (KMG-V): Genome sequencing to study the core and pangenomes of soil and plant-associated prokaryotes.</title>
        <authorList>
            <person name="Whitman W."/>
        </authorList>
    </citation>
    <scope>NUCLEOTIDE SEQUENCE [LARGE SCALE GENOMIC DNA]</scope>
    <source>
        <strain evidence="1 2">C8</strain>
    </source>
</reference>
<dbReference type="Gene3D" id="3.40.190.10">
    <property type="entry name" value="Periplasmic binding protein-like II"/>
    <property type="match status" value="2"/>
</dbReference>
<dbReference type="Proteomes" id="UP000533207">
    <property type="component" value="Unassembled WGS sequence"/>
</dbReference>